<evidence type="ECO:0000313" key="3">
    <source>
        <dbReference type="Proteomes" id="UP001597213"/>
    </source>
</evidence>
<feature type="domain" description="Endonuclease GajA/Old nuclease/RecF-like AAA" evidence="1">
    <location>
        <begin position="261"/>
        <end position="348"/>
    </location>
</feature>
<dbReference type="InterPro" id="IPR051396">
    <property type="entry name" value="Bact_Antivir_Def_Nuclease"/>
</dbReference>
<dbReference type="Pfam" id="PF13175">
    <property type="entry name" value="AAA_15"/>
    <property type="match status" value="1"/>
</dbReference>
<dbReference type="PANTHER" id="PTHR43581:SF2">
    <property type="entry name" value="EXCINUCLEASE ATPASE SUBUNIT"/>
    <property type="match status" value="1"/>
</dbReference>
<dbReference type="RefSeq" id="WP_379145134.1">
    <property type="nucleotide sequence ID" value="NZ_JBHUEN010000052.1"/>
</dbReference>
<sequence>MAKLRSLTVERYRNFRHRARFSIAPLTLLIGKNGSGKSVLSRLPMLLSDSLHNGERDQPIRLETWGVRHAIEYLDIPYMKTSMPFIIGVEVQDGDDVREFLAQIRYVKEKDRLILEEYSILEKGVKSLHASISDDDQLLQQRPTYKCDYKGVDRTEELNGFYGLMPEFTGALKEEMKLVLEGFKSALPPVSYLGPFRTEVGHFIGSPRPDLDRIGVKGENAIEIICDDKLRSSGALLRSVSDWFESAMEHRVSVVKNGDYSRISLNPVGKELSISLSETGAGFSQVLPIAVQNFVARSNDVISSTLIIEQPELHLHPAVHGEIADLYLSTAKKTNGATIMETHSEEIIMRLRRRIAEGLSPEFVRILSVGHSRSADAPNGDVKEITFDEEGNPSDWPDGVFEESFRELAEIRAATRG</sequence>
<gene>
    <name evidence="2" type="ORF">ACFSCT_18160</name>
</gene>
<keyword evidence="3" id="KW-1185">Reference proteome</keyword>
<dbReference type="InterPro" id="IPR041685">
    <property type="entry name" value="AAA_GajA/Old/RecF-like"/>
</dbReference>
<proteinExistence type="predicted"/>
<reference evidence="3" key="1">
    <citation type="journal article" date="2019" name="Int. J. Syst. Evol. Microbiol.">
        <title>The Global Catalogue of Microorganisms (GCM) 10K type strain sequencing project: providing services to taxonomists for standard genome sequencing and annotation.</title>
        <authorList>
            <consortium name="The Broad Institute Genomics Platform"/>
            <consortium name="The Broad Institute Genome Sequencing Center for Infectious Disease"/>
            <person name="Wu L."/>
            <person name="Ma J."/>
        </authorList>
    </citation>
    <scope>NUCLEOTIDE SEQUENCE [LARGE SCALE GENOMIC DNA]</scope>
    <source>
        <strain evidence="3">CCUG 56029</strain>
    </source>
</reference>
<accession>A0ABW4RDK1</accession>
<dbReference type="Gene3D" id="3.40.50.300">
    <property type="entry name" value="P-loop containing nucleotide triphosphate hydrolases"/>
    <property type="match status" value="1"/>
</dbReference>
<protein>
    <submittedName>
        <fullName evidence="2">AAA family ATPase</fullName>
    </submittedName>
</protein>
<evidence type="ECO:0000313" key="2">
    <source>
        <dbReference type="EMBL" id="MFD1883638.1"/>
    </source>
</evidence>
<dbReference type="SUPFAM" id="SSF52540">
    <property type="entry name" value="P-loop containing nucleoside triphosphate hydrolases"/>
    <property type="match status" value="1"/>
</dbReference>
<dbReference type="Proteomes" id="UP001597213">
    <property type="component" value="Unassembled WGS sequence"/>
</dbReference>
<dbReference type="PANTHER" id="PTHR43581">
    <property type="entry name" value="ATP/GTP PHOSPHATASE"/>
    <property type="match status" value="1"/>
</dbReference>
<evidence type="ECO:0000259" key="1">
    <source>
        <dbReference type="Pfam" id="PF13175"/>
    </source>
</evidence>
<organism evidence="2 3">
    <name type="scientific">Paracoccus pacificus</name>
    <dbReference type="NCBI Taxonomy" id="1463598"/>
    <lineage>
        <taxon>Bacteria</taxon>
        <taxon>Pseudomonadati</taxon>
        <taxon>Pseudomonadota</taxon>
        <taxon>Alphaproteobacteria</taxon>
        <taxon>Rhodobacterales</taxon>
        <taxon>Paracoccaceae</taxon>
        <taxon>Paracoccus</taxon>
    </lineage>
</organism>
<dbReference type="InterPro" id="IPR027417">
    <property type="entry name" value="P-loop_NTPase"/>
</dbReference>
<dbReference type="EMBL" id="JBHUEN010000052">
    <property type="protein sequence ID" value="MFD1883638.1"/>
    <property type="molecule type" value="Genomic_DNA"/>
</dbReference>
<name>A0ABW4RDK1_9RHOB</name>
<comment type="caution">
    <text evidence="2">The sequence shown here is derived from an EMBL/GenBank/DDBJ whole genome shotgun (WGS) entry which is preliminary data.</text>
</comment>